<feature type="compositionally biased region" description="Acidic residues" evidence="10">
    <location>
        <begin position="664"/>
        <end position="683"/>
    </location>
</feature>
<dbReference type="PANTHER" id="PTHR16089">
    <property type="entry name" value="REST COREPRESSOR COREST PROTEIN-RELATED"/>
    <property type="match status" value="1"/>
</dbReference>
<feature type="compositionally biased region" description="Low complexity" evidence="10">
    <location>
        <begin position="75"/>
        <end position="84"/>
    </location>
</feature>
<feature type="compositionally biased region" description="Basic and acidic residues" evidence="10">
    <location>
        <begin position="252"/>
        <end position="270"/>
    </location>
</feature>
<keyword evidence="7" id="KW-0804">Transcription</keyword>
<dbReference type="AlphaFoldDB" id="A0A7R8ZIQ5"/>
<dbReference type="InterPro" id="IPR000949">
    <property type="entry name" value="ELM2_dom"/>
</dbReference>
<evidence type="ECO:0000256" key="7">
    <source>
        <dbReference type="ARBA" id="ARBA00023163"/>
    </source>
</evidence>
<protein>
    <submittedName>
        <fullName evidence="11">Uncharacterized protein</fullName>
    </submittedName>
</protein>
<dbReference type="Pfam" id="PF01448">
    <property type="entry name" value="ELM2"/>
    <property type="match status" value="1"/>
</dbReference>
<gene>
    <name evidence="11" type="ORF">CTOB1V02_LOCUS3197</name>
</gene>
<dbReference type="OrthoDB" id="10064338at2759"/>
<feature type="region of interest" description="Disordered" evidence="10">
    <location>
        <begin position="1"/>
        <end position="140"/>
    </location>
</feature>
<keyword evidence="2" id="KW-0479">Metal-binding</keyword>
<dbReference type="InterPro" id="IPR009057">
    <property type="entry name" value="Homeodomain-like_sf"/>
</dbReference>
<evidence type="ECO:0000256" key="4">
    <source>
        <dbReference type="ARBA" id="ARBA00022833"/>
    </source>
</evidence>
<dbReference type="GO" id="GO:0005667">
    <property type="term" value="C:transcription regulator complex"/>
    <property type="evidence" value="ECO:0007669"/>
    <property type="project" value="TreeGrafter"/>
</dbReference>
<feature type="compositionally biased region" description="Basic and acidic residues" evidence="10">
    <location>
        <begin position="106"/>
        <end position="140"/>
    </location>
</feature>
<keyword evidence="4" id="KW-0862">Zinc</keyword>
<keyword evidence="9" id="KW-0175">Coiled coil</keyword>
<keyword evidence="5" id="KW-0805">Transcription regulation</keyword>
<evidence type="ECO:0000256" key="3">
    <source>
        <dbReference type="ARBA" id="ARBA00022771"/>
    </source>
</evidence>
<dbReference type="SMART" id="SM01189">
    <property type="entry name" value="ELM2"/>
    <property type="match status" value="1"/>
</dbReference>
<evidence type="ECO:0000313" key="11">
    <source>
        <dbReference type="EMBL" id="CAD7225252.1"/>
    </source>
</evidence>
<dbReference type="GO" id="GO:0006357">
    <property type="term" value="P:regulation of transcription by RNA polymerase II"/>
    <property type="evidence" value="ECO:0007669"/>
    <property type="project" value="TreeGrafter"/>
</dbReference>
<evidence type="ECO:0000256" key="9">
    <source>
        <dbReference type="SAM" id="Coils"/>
    </source>
</evidence>
<dbReference type="Gene3D" id="4.10.1240.50">
    <property type="match status" value="1"/>
</dbReference>
<feature type="compositionally biased region" description="Basic and acidic residues" evidence="10">
    <location>
        <begin position="25"/>
        <end position="37"/>
    </location>
</feature>
<evidence type="ECO:0000256" key="6">
    <source>
        <dbReference type="ARBA" id="ARBA00023125"/>
    </source>
</evidence>
<dbReference type="PROSITE" id="PS51156">
    <property type="entry name" value="ELM2"/>
    <property type="match status" value="1"/>
</dbReference>
<dbReference type="Gene3D" id="1.10.10.60">
    <property type="entry name" value="Homeodomain-like"/>
    <property type="match status" value="1"/>
</dbReference>
<evidence type="ECO:0000256" key="2">
    <source>
        <dbReference type="ARBA" id="ARBA00022723"/>
    </source>
</evidence>
<dbReference type="GO" id="GO:0003714">
    <property type="term" value="F:transcription corepressor activity"/>
    <property type="evidence" value="ECO:0007669"/>
    <property type="project" value="TreeGrafter"/>
</dbReference>
<keyword evidence="8" id="KW-0539">Nucleus</keyword>
<feature type="compositionally biased region" description="Basic residues" evidence="10">
    <location>
        <begin position="271"/>
        <end position="280"/>
    </location>
</feature>
<feature type="compositionally biased region" description="Basic and acidic residues" evidence="10">
    <location>
        <begin position="205"/>
        <end position="221"/>
    </location>
</feature>
<dbReference type="PANTHER" id="PTHR16089:SF28">
    <property type="entry name" value="REST COREPRESSOR"/>
    <property type="match status" value="1"/>
</dbReference>
<keyword evidence="3" id="KW-0863">Zinc-finger</keyword>
<dbReference type="InterPro" id="IPR051066">
    <property type="entry name" value="Trans_reg/Corepressor"/>
</dbReference>
<dbReference type="GO" id="GO:0003677">
    <property type="term" value="F:DNA binding"/>
    <property type="evidence" value="ECO:0007669"/>
    <property type="project" value="UniProtKB-KW"/>
</dbReference>
<sequence length="1098" mass="124226">MFTGGSSENGHGTESLRKGMRKILRGLERGDEPKEAENSIPNPTQPEGARKSENTIQKHETVDSSKSGIHDEVVNNRGGKFGNNKRGETENDGSVLSSLPKRMKIRVVEDAAPQRKKTEVHSNKESKKQKEVEVECYKKEEEEEDSEEELLVLAKKAPILAKKPFDFFGLWSWNKEDEEPSLRCFPDSNNKTARKEQGETSSEDDVSHLKKLWKGESEKDSAAIAQRKKLLAADSVCRGPSMEDFGGVSDPPDMRSRSRDDEISAEDSQKGKRGAVKRRKSSSVVENIEASLMCESEATKLRQDLLRRMQLENEVKVVKEKINNLQEALRKIDEEKSEAFKLVAGTQGLLMKAIGLQKKWEEVAKEFDLRLASNVSSLAAARSKVEEAFENILTAEAFDRALQLYLAKTAALEQASNAMEDQLEGAIKEIEVHERTLRDAVDRIRKDPKTLEPYEKNVKESIAVVEDFAKICRSRLGGENVRGQKKNLALADEAEETVQEVLMEARQRHHRLEAEYQRTKKEVDALRDEAEKAYQKLGDAVLETGMLSYKKERLEETATEKTKEVEKIHKSLVRAEKRLDHLRKEFVELCAQSETQLPKQASEKISKFFEIHPNFFPKWKVSLNMRRLIPDSGAGPAGTSAFPYLMNHNADHPRILQTNGGPPGDEEEEDAEDLVDELDEEESATPATPGAAAEGFRANSRPSPTGSWDGILPPSHQIRVGSDWQAPVPKWETPEATEDYNDHATMVWSPDDKTVTEDRLEDYLGIAKDRRYNEEQALFLLMQNGYDVDKSLQALSDFVPSTDAITKDEAALFAQVYTLHGKSFNRIQQMMPSMSVGTLIRHYYGWKKRTPIRSVVGIKAGLYDGITSGDDDSSSAASRVVRSDQEDSDSDSHLHRPRRAQNILILEDEEREKRCSNCTIPCHILVETQMGAMCKTCAVYFRENNHLRPTNGPPTRFRGYKKKGQIKPPTGIYLNHDELVDLMRADSDFIPKMDVGIRNMERDIVHIKHEIAKMEVQFRCDQELHEALNMSLDETDPSSSWGVISGSVHCMLRNTPELCTWNFIIIHSSFQGPLGFPFLLPFACDWVSSYDHFTRYNQ</sequence>
<feature type="region of interest" description="Disordered" evidence="10">
    <location>
        <begin position="869"/>
        <end position="896"/>
    </location>
</feature>
<evidence type="ECO:0000256" key="8">
    <source>
        <dbReference type="ARBA" id="ARBA00023242"/>
    </source>
</evidence>
<dbReference type="FunFam" id="1.10.10.60:FF:000012">
    <property type="entry name" value="Metastasis-associated 1 family, member 3"/>
    <property type="match status" value="1"/>
</dbReference>
<dbReference type="GO" id="GO:0000118">
    <property type="term" value="C:histone deacetylase complex"/>
    <property type="evidence" value="ECO:0007669"/>
    <property type="project" value="TreeGrafter"/>
</dbReference>
<dbReference type="GO" id="GO:0008270">
    <property type="term" value="F:zinc ion binding"/>
    <property type="evidence" value="ECO:0007669"/>
    <property type="project" value="UniProtKB-KW"/>
</dbReference>
<evidence type="ECO:0000256" key="10">
    <source>
        <dbReference type="SAM" id="MobiDB-lite"/>
    </source>
</evidence>
<feature type="coiled-coil region" evidence="9">
    <location>
        <begin position="308"/>
        <end position="342"/>
    </location>
</feature>
<evidence type="ECO:0000256" key="5">
    <source>
        <dbReference type="ARBA" id="ARBA00023015"/>
    </source>
</evidence>
<feature type="coiled-coil region" evidence="9">
    <location>
        <begin position="409"/>
        <end position="443"/>
    </location>
</feature>
<feature type="compositionally biased region" description="Basic and acidic residues" evidence="10">
    <location>
        <begin position="48"/>
        <end position="74"/>
    </location>
</feature>
<feature type="region of interest" description="Disordered" evidence="10">
    <location>
        <begin position="178"/>
        <end position="221"/>
    </location>
</feature>
<evidence type="ECO:0000256" key="1">
    <source>
        <dbReference type="ARBA" id="ARBA00004123"/>
    </source>
</evidence>
<name>A0A7R8ZIQ5_9CRUS</name>
<dbReference type="SUPFAM" id="SSF46689">
    <property type="entry name" value="Homeodomain-like"/>
    <property type="match status" value="1"/>
</dbReference>
<proteinExistence type="predicted"/>
<feature type="compositionally biased region" description="Basic and acidic residues" evidence="10">
    <location>
        <begin position="881"/>
        <end position="894"/>
    </location>
</feature>
<dbReference type="EMBL" id="OB660535">
    <property type="protein sequence ID" value="CAD7225252.1"/>
    <property type="molecule type" value="Genomic_DNA"/>
</dbReference>
<feature type="region of interest" description="Disordered" evidence="10">
    <location>
        <begin position="238"/>
        <end position="280"/>
    </location>
</feature>
<feature type="coiled-coil region" evidence="9">
    <location>
        <begin position="495"/>
        <end position="592"/>
    </location>
</feature>
<organism evidence="11">
    <name type="scientific">Cyprideis torosa</name>
    <dbReference type="NCBI Taxonomy" id="163714"/>
    <lineage>
        <taxon>Eukaryota</taxon>
        <taxon>Metazoa</taxon>
        <taxon>Ecdysozoa</taxon>
        <taxon>Arthropoda</taxon>
        <taxon>Crustacea</taxon>
        <taxon>Oligostraca</taxon>
        <taxon>Ostracoda</taxon>
        <taxon>Podocopa</taxon>
        <taxon>Podocopida</taxon>
        <taxon>Cytherocopina</taxon>
        <taxon>Cytheroidea</taxon>
        <taxon>Cytherideidae</taxon>
        <taxon>Cyprideis</taxon>
    </lineage>
</organism>
<feature type="region of interest" description="Disordered" evidence="10">
    <location>
        <begin position="652"/>
        <end position="707"/>
    </location>
</feature>
<keyword evidence="6" id="KW-0238">DNA-binding</keyword>
<accession>A0A7R8ZIQ5</accession>
<reference evidence="11" key="1">
    <citation type="submission" date="2020-11" db="EMBL/GenBank/DDBJ databases">
        <authorList>
            <person name="Tran Van P."/>
        </authorList>
    </citation>
    <scope>NUCLEOTIDE SEQUENCE</scope>
</reference>
<comment type="subcellular location">
    <subcellularLocation>
        <location evidence="1">Nucleus</location>
    </subcellularLocation>
</comment>
<feature type="compositionally biased region" description="Polar residues" evidence="10">
    <location>
        <begin position="1"/>
        <end position="12"/>
    </location>
</feature>
<feature type="compositionally biased region" description="Low complexity" evidence="10">
    <location>
        <begin position="684"/>
        <end position="695"/>
    </location>
</feature>